<accession>A0A5J4YZ81</accession>
<gene>
    <name evidence="6" type="ORF">FVE85_0355</name>
</gene>
<evidence type="ECO:0000256" key="3">
    <source>
        <dbReference type="PROSITE-ProRule" id="PRU10133"/>
    </source>
</evidence>
<keyword evidence="7" id="KW-1185">Reference proteome</keyword>
<dbReference type="InterPro" id="IPR016135">
    <property type="entry name" value="UBQ-conjugating_enzyme/RWD"/>
</dbReference>
<dbReference type="Pfam" id="PF00179">
    <property type="entry name" value="UQ_con"/>
    <property type="match status" value="1"/>
</dbReference>
<dbReference type="GO" id="GO:0005524">
    <property type="term" value="F:ATP binding"/>
    <property type="evidence" value="ECO:0007669"/>
    <property type="project" value="UniProtKB-UniRule"/>
</dbReference>
<proteinExistence type="inferred from homology"/>
<dbReference type="EMBL" id="VRMN01000002">
    <property type="protein sequence ID" value="KAA8496626.1"/>
    <property type="molecule type" value="Genomic_DNA"/>
</dbReference>
<sequence>MDGRHLQNGRVGEPSSAVAAVVRTAVPARVSRIKRELEMLRSSPPAGVAGWPARDRHGDELLGEIEARIVSSEDSAYRGAEFSLYVTLPQRYPFEPPSVRFETPVYHPNIDADGRICLDLLNMPPKGAWKPSLNVPTVLASIQLLLAEPNPDDPLVQDIAAQLVADPAAFRDAAFRHARAHATFPEKPKKQKSDAGT</sequence>
<dbReference type="GO" id="GO:0016740">
    <property type="term" value="F:transferase activity"/>
    <property type="evidence" value="ECO:0007669"/>
    <property type="project" value="UniProtKB-KW"/>
</dbReference>
<evidence type="ECO:0000313" key="7">
    <source>
        <dbReference type="Proteomes" id="UP000324585"/>
    </source>
</evidence>
<evidence type="ECO:0000256" key="2">
    <source>
        <dbReference type="ARBA" id="ARBA00022786"/>
    </source>
</evidence>
<protein>
    <submittedName>
        <fullName evidence="6">Ubiquitin-conjugating enzyme E2 T</fullName>
    </submittedName>
</protein>
<dbReference type="CDD" id="cd23805">
    <property type="entry name" value="UBCc_UBE2T"/>
    <property type="match status" value="1"/>
</dbReference>
<keyword evidence="4" id="KW-0547">Nucleotide-binding</keyword>
<dbReference type="PROSITE" id="PS00183">
    <property type="entry name" value="UBC_1"/>
    <property type="match status" value="1"/>
</dbReference>
<name>A0A5J4YZ81_PORPP</name>
<evidence type="ECO:0000313" key="6">
    <source>
        <dbReference type="EMBL" id="KAA8496626.1"/>
    </source>
</evidence>
<comment type="caution">
    <text evidence="6">The sequence shown here is derived from an EMBL/GenBank/DDBJ whole genome shotgun (WGS) entry which is preliminary data.</text>
</comment>
<organism evidence="6 7">
    <name type="scientific">Porphyridium purpureum</name>
    <name type="common">Red alga</name>
    <name type="synonym">Porphyridium cruentum</name>
    <dbReference type="NCBI Taxonomy" id="35688"/>
    <lineage>
        <taxon>Eukaryota</taxon>
        <taxon>Rhodophyta</taxon>
        <taxon>Bangiophyceae</taxon>
        <taxon>Porphyridiales</taxon>
        <taxon>Porphyridiaceae</taxon>
        <taxon>Porphyridium</taxon>
    </lineage>
</organism>
<dbReference type="AlphaFoldDB" id="A0A5J4YZ81"/>
<dbReference type="PROSITE" id="PS50127">
    <property type="entry name" value="UBC_2"/>
    <property type="match status" value="1"/>
</dbReference>
<feature type="domain" description="UBC core" evidence="5">
    <location>
        <begin position="28"/>
        <end position="183"/>
    </location>
</feature>
<dbReference type="Proteomes" id="UP000324585">
    <property type="component" value="Unassembled WGS sequence"/>
</dbReference>
<dbReference type="OMA" id="CMDLLNM"/>
<dbReference type="InterPro" id="IPR050113">
    <property type="entry name" value="Ub_conjugating_enzyme"/>
</dbReference>
<dbReference type="Gene3D" id="3.10.110.10">
    <property type="entry name" value="Ubiquitin Conjugating Enzyme"/>
    <property type="match status" value="1"/>
</dbReference>
<keyword evidence="1" id="KW-0808">Transferase</keyword>
<dbReference type="SUPFAM" id="SSF54495">
    <property type="entry name" value="UBC-like"/>
    <property type="match status" value="1"/>
</dbReference>
<comment type="similarity">
    <text evidence="4">Belongs to the ubiquitin-conjugating enzyme family.</text>
</comment>
<feature type="active site" description="Glycyl thioester intermediate" evidence="3">
    <location>
        <position position="117"/>
    </location>
</feature>
<dbReference type="InterPro" id="IPR023313">
    <property type="entry name" value="UBQ-conjugating_AS"/>
</dbReference>
<dbReference type="OrthoDB" id="9978460at2759"/>
<evidence type="ECO:0000256" key="4">
    <source>
        <dbReference type="RuleBase" id="RU362109"/>
    </source>
</evidence>
<evidence type="ECO:0000256" key="1">
    <source>
        <dbReference type="ARBA" id="ARBA00022679"/>
    </source>
</evidence>
<dbReference type="PANTHER" id="PTHR24067">
    <property type="entry name" value="UBIQUITIN-CONJUGATING ENZYME E2"/>
    <property type="match status" value="1"/>
</dbReference>
<dbReference type="SMART" id="SM00212">
    <property type="entry name" value="UBCc"/>
    <property type="match status" value="1"/>
</dbReference>
<dbReference type="InterPro" id="IPR000608">
    <property type="entry name" value="UBC"/>
</dbReference>
<keyword evidence="2 4" id="KW-0833">Ubl conjugation pathway</keyword>
<keyword evidence="4" id="KW-0067">ATP-binding</keyword>
<reference evidence="7" key="1">
    <citation type="journal article" date="2019" name="Nat. Commun.">
        <title>Expansion of phycobilisome linker gene families in mesophilic red algae.</title>
        <authorList>
            <person name="Lee J."/>
            <person name="Kim D."/>
            <person name="Bhattacharya D."/>
            <person name="Yoon H.S."/>
        </authorList>
    </citation>
    <scope>NUCLEOTIDE SEQUENCE [LARGE SCALE GENOMIC DNA]</scope>
    <source>
        <strain evidence="7">CCMP 1328</strain>
    </source>
</reference>
<evidence type="ECO:0000259" key="5">
    <source>
        <dbReference type="PROSITE" id="PS50127"/>
    </source>
</evidence>